<dbReference type="GO" id="GO:0003677">
    <property type="term" value="F:DNA binding"/>
    <property type="evidence" value="ECO:0007669"/>
    <property type="project" value="UniProtKB-KW"/>
</dbReference>
<dbReference type="Proteomes" id="UP000001930">
    <property type="component" value="Chromosome II"/>
</dbReference>
<dbReference type="EMBL" id="CP000085">
    <property type="protein sequence ID" value="ABC34539.1"/>
    <property type="molecule type" value="Genomic_DNA"/>
</dbReference>
<dbReference type="SUPFAM" id="SSF46894">
    <property type="entry name" value="C-terminal effector domain of the bipartite response regulators"/>
    <property type="match status" value="1"/>
</dbReference>
<dbReference type="Gene3D" id="1.10.10.10">
    <property type="entry name" value="Winged helix-like DNA-binding domain superfamily/Winged helix DNA-binding domain"/>
    <property type="match status" value="1"/>
</dbReference>
<evidence type="ECO:0000313" key="6">
    <source>
        <dbReference type="EMBL" id="ABC34539.1"/>
    </source>
</evidence>
<evidence type="ECO:0000259" key="5">
    <source>
        <dbReference type="PROSITE" id="PS50043"/>
    </source>
</evidence>
<dbReference type="InterPro" id="IPR000792">
    <property type="entry name" value="Tscrpt_reg_LuxR_C"/>
</dbReference>
<dbReference type="InterPro" id="IPR016032">
    <property type="entry name" value="Sig_transdc_resp-reg_C-effctor"/>
</dbReference>
<dbReference type="SUPFAM" id="SSF75516">
    <property type="entry name" value="Pheromone-binding domain of LuxR-like quorum-sensing transcription factors"/>
    <property type="match status" value="1"/>
</dbReference>
<evidence type="ECO:0000256" key="2">
    <source>
        <dbReference type="ARBA" id="ARBA00023125"/>
    </source>
</evidence>
<proteinExistence type="predicted"/>
<dbReference type="Pfam" id="PF03472">
    <property type="entry name" value="Autoind_bind"/>
    <property type="match status" value="1"/>
</dbReference>
<feature type="compositionally biased region" description="Basic residues" evidence="4">
    <location>
        <begin position="24"/>
        <end position="59"/>
    </location>
</feature>
<evidence type="ECO:0000256" key="4">
    <source>
        <dbReference type="SAM" id="MobiDB-lite"/>
    </source>
</evidence>
<evidence type="ECO:0000256" key="1">
    <source>
        <dbReference type="ARBA" id="ARBA00023015"/>
    </source>
</evidence>
<dbReference type="PANTHER" id="PTHR44688">
    <property type="entry name" value="DNA-BINDING TRANSCRIPTIONAL ACTIVATOR DEVR_DOSR"/>
    <property type="match status" value="1"/>
</dbReference>
<keyword evidence="1" id="KW-0805">Transcription regulation</keyword>
<dbReference type="PANTHER" id="PTHR44688:SF16">
    <property type="entry name" value="DNA-BINDING TRANSCRIPTIONAL ACTIVATOR DEVR_DOSR"/>
    <property type="match status" value="1"/>
</dbReference>
<reference evidence="6 7" key="1">
    <citation type="journal article" date="2005" name="BMC Genomics">
        <title>Bacterial genome adaptation to niches: divergence of the potential virulence genes in three Burkholderia species of different survival strategies.</title>
        <authorList>
            <person name="Kim H.S."/>
            <person name="Schell M.A."/>
            <person name="Yu Y."/>
            <person name="Ulrich R.L."/>
            <person name="Sarria S.H."/>
            <person name="Nierman W.C."/>
            <person name="DeShazer D."/>
        </authorList>
    </citation>
    <scope>NUCLEOTIDE SEQUENCE [LARGE SCALE GENOMIC DNA]</scope>
    <source>
        <strain evidence="7">ATCC 700388 / DSM 13276 / CCUG 48851 / CIP 106301 / E264</strain>
    </source>
</reference>
<keyword evidence="7" id="KW-1185">Reference proteome</keyword>
<dbReference type="SMART" id="SM00421">
    <property type="entry name" value="HTH_LUXR"/>
    <property type="match status" value="1"/>
</dbReference>
<dbReference type="AlphaFoldDB" id="Q2T4F4"/>
<dbReference type="PROSITE" id="PS50043">
    <property type="entry name" value="HTH_LUXR_2"/>
    <property type="match status" value="1"/>
</dbReference>
<dbReference type="Pfam" id="PF00196">
    <property type="entry name" value="GerE"/>
    <property type="match status" value="1"/>
</dbReference>
<feature type="region of interest" description="Disordered" evidence="4">
    <location>
        <begin position="15"/>
        <end position="64"/>
    </location>
</feature>
<dbReference type="GO" id="GO:0006355">
    <property type="term" value="P:regulation of DNA-templated transcription"/>
    <property type="evidence" value="ECO:0007669"/>
    <property type="project" value="InterPro"/>
</dbReference>
<dbReference type="InterPro" id="IPR036388">
    <property type="entry name" value="WH-like_DNA-bd_sf"/>
</dbReference>
<dbReference type="Gene3D" id="3.30.450.80">
    <property type="entry name" value="Transcription factor LuxR-like, autoinducer-binding domain"/>
    <property type="match status" value="1"/>
</dbReference>
<dbReference type="KEGG" id="bte:BTH_II1751"/>
<accession>Q2T4F4</accession>
<evidence type="ECO:0000256" key="3">
    <source>
        <dbReference type="ARBA" id="ARBA00023163"/>
    </source>
</evidence>
<organism evidence="6 7">
    <name type="scientific">Burkholderia thailandensis (strain ATCC 700388 / DSM 13276 / CCUG 48851 / CIP 106301 / E264)</name>
    <dbReference type="NCBI Taxonomy" id="271848"/>
    <lineage>
        <taxon>Bacteria</taxon>
        <taxon>Pseudomonadati</taxon>
        <taxon>Pseudomonadota</taxon>
        <taxon>Betaproteobacteria</taxon>
        <taxon>Burkholderiales</taxon>
        <taxon>Burkholderiaceae</taxon>
        <taxon>Burkholderia</taxon>
        <taxon>pseudomallei group</taxon>
    </lineage>
</organism>
<evidence type="ECO:0000313" key="7">
    <source>
        <dbReference type="Proteomes" id="UP000001930"/>
    </source>
</evidence>
<dbReference type="InterPro" id="IPR036693">
    <property type="entry name" value="TF_LuxR_autoind-bd_dom_sf"/>
</dbReference>
<dbReference type="HOGENOM" id="CLU_062387_0_0_4"/>
<dbReference type="InterPro" id="IPR005143">
    <property type="entry name" value="TF_LuxR_autoind-bd_dom"/>
</dbReference>
<feature type="domain" description="HTH luxR-type" evidence="5">
    <location>
        <begin position="309"/>
        <end position="374"/>
    </location>
</feature>
<name>Q2T4F4_BURTA</name>
<gene>
    <name evidence="6" type="ordered locus">BTH_II1751</name>
</gene>
<dbReference type="CDD" id="cd06170">
    <property type="entry name" value="LuxR_C_like"/>
    <property type="match status" value="1"/>
</dbReference>
<protein>
    <submittedName>
        <fullName evidence="6">Transcriptional regulator, LuxR family</fullName>
    </submittedName>
</protein>
<sequence length="376" mass="42074">MRVGDMRVCNMRANAAVDDARGGTHPHRRRRKRERARHRSLAPRAGRPRTRPSRARTLRSHTASVRSIERRRTYAARFFVMSDIAVQEEAAVAAVARPVSRATPCGATGDARTIDVVWCGHARRAADAKPRFAPRLGIAEMLASARGTAECGRIATSLLRLMGFATFAYFALEFTRDDAECLYLHEAFTPAAYRGDYVRRRHHDVDPRMLGTRASSMPVVWDLRQLARDHAARGSDALDGFLRVMHDDDMCSGVMYSMPVPGTRVHAFASFTAPRRSRDWISSATLEQVLALGLSVHRFAAPQLIASARERAAERLTPFERELLVGIAEGASDKEIGRRLDTSAHNVDYHLRKLRKRFGVANRIQLTYFASSRGLI</sequence>
<keyword evidence="2" id="KW-0238">DNA-binding</keyword>
<keyword evidence="3" id="KW-0804">Transcription</keyword>